<dbReference type="CDD" id="cd23340">
    <property type="entry name" value="beta-trefoil_FSCN_ACP-like"/>
    <property type="match status" value="1"/>
</dbReference>
<dbReference type="Proteomes" id="UP000019116">
    <property type="component" value="Chromosome 7A"/>
</dbReference>
<dbReference type="Gramene" id="TraesROB_scaffold_043198_01G000100.1">
    <property type="protein sequence ID" value="TraesROB_scaffold_043198_01G000100.1"/>
    <property type="gene ID" value="TraesROB_scaffold_043198_01G000100"/>
</dbReference>
<feature type="domain" description="DUF569" evidence="2">
    <location>
        <begin position="190"/>
        <end position="272"/>
    </location>
</feature>
<dbReference type="SUPFAM" id="SSF50405">
    <property type="entry name" value="Actin-crosslinking proteins"/>
    <property type="match status" value="1"/>
</dbReference>
<dbReference type="OMA" id="WIWSVER"/>
<dbReference type="EnsemblPlants" id="TraesCS7A02G121000.1">
    <property type="protein sequence ID" value="TraesCS7A02G121000.1"/>
    <property type="gene ID" value="TraesCS7A02G121000"/>
</dbReference>
<dbReference type="Gramene" id="TraesCS7A03G0287500.1">
    <property type="protein sequence ID" value="TraesCS7A03G0287500.1.CDS"/>
    <property type="gene ID" value="TraesCS7A03G0287500"/>
</dbReference>
<protein>
    <submittedName>
        <fullName evidence="3">Uncharacterized protein</fullName>
    </submittedName>
</protein>
<proteinExistence type="predicted"/>
<organism evidence="3">
    <name type="scientific">Triticum aestivum</name>
    <name type="common">Wheat</name>
    <dbReference type="NCBI Taxonomy" id="4565"/>
    <lineage>
        <taxon>Eukaryota</taxon>
        <taxon>Viridiplantae</taxon>
        <taxon>Streptophyta</taxon>
        <taxon>Embryophyta</taxon>
        <taxon>Tracheophyta</taxon>
        <taxon>Spermatophyta</taxon>
        <taxon>Magnoliopsida</taxon>
        <taxon>Liliopsida</taxon>
        <taxon>Poales</taxon>
        <taxon>Poaceae</taxon>
        <taxon>BOP clade</taxon>
        <taxon>Pooideae</taxon>
        <taxon>Triticodae</taxon>
        <taxon>Triticeae</taxon>
        <taxon>Triticinae</taxon>
        <taxon>Triticum</taxon>
    </lineage>
</organism>
<dbReference type="InterPro" id="IPR008999">
    <property type="entry name" value="Actin-crosslinking"/>
</dbReference>
<dbReference type="Pfam" id="PF04601">
    <property type="entry name" value="DUF569"/>
    <property type="match status" value="1"/>
</dbReference>
<dbReference type="STRING" id="4565.A0A3B6RA16"/>
<dbReference type="Gramene" id="TraesCLE_scaffold_077222_01G000100.1">
    <property type="protein sequence ID" value="TraesCLE_scaffold_077222_01G000100.1"/>
    <property type="gene ID" value="TraesCLE_scaffold_077222_01G000100"/>
</dbReference>
<gene>
    <name evidence="3" type="primary">LOC123169272</name>
</gene>
<keyword evidence="4" id="KW-1185">Reference proteome</keyword>
<evidence type="ECO:0000259" key="2">
    <source>
        <dbReference type="Pfam" id="PF22932"/>
    </source>
</evidence>
<dbReference type="AlphaFoldDB" id="A0A3B6RA16"/>
<dbReference type="InterPro" id="IPR007679">
    <property type="entry name" value="DUF569"/>
</dbReference>
<evidence type="ECO:0000313" key="4">
    <source>
        <dbReference type="Proteomes" id="UP000019116"/>
    </source>
</evidence>
<feature type="domain" description="DUF569" evidence="1">
    <location>
        <begin position="1"/>
        <end position="149"/>
    </location>
</feature>
<dbReference type="InterPro" id="IPR054726">
    <property type="entry name" value="Ubiq_DUF569-assoc"/>
</dbReference>
<evidence type="ECO:0000259" key="1">
    <source>
        <dbReference type="Pfam" id="PF04601"/>
    </source>
</evidence>
<dbReference type="Gramene" id="TraesCS7A02G121000.1">
    <property type="protein sequence ID" value="TraesCS7A02G121000.1"/>
    <property type="gene ID" value="TraesCS7A02G121000"/>
</dbReference>
<dbReference type="Pfam" id="PF22932">
    <property type="entry name" value="Ubiq_DUF_assoc"/>
    <property type="match status" value="1"/>
</dbReference>
<dbReference type="Gramene" id="TraesNOR7A03G03884730.1">
    <property type="protein sequence ID" value="TraesNOR7A03G03884730.1"/>
    <property type="gene ID" value="TraesNOR7A03G03884730"/>
</dbReference>
<dbReference type="PANTHER" id="PTHR31205:SF72">
    <property type="entry name" value="DUF569 DOMAIN-CONTAINING PROTEIN"/>
    <property type="match status" value="1"/>
</dbReference>
<dbReference type="SMR" id="A0A3B6RA16"/>
<accession>A0A3B6RA16</accession>
<dbReference type="OrthoDB" id="617902at2759"/>
<evidence type="ECO:0000313" key="3">
    <source>
        <dbReference type="EnsemblPlants" id="TraesCS7A02G121000.1"/>
    </source>
</evidence>
<sequence>MDRFHDRQHVWLRSCVHGTYLNADSDGKSVSLRERRESLKAAWAVHIYQGDVPYLLLYSAAYGRYLAATATPAPLAHLGFRAEQRDYDQPVVPAIMWRATATGFGNDVLLRNVGGRYLRANGKHTSKYLRWNNGVTVDDVDNVSTMMHWTVEPIPLRGPDMPQPGFAAPIPGRIPRELSVMLGRERGAWRLIRFVRASAEGEYAEDGNGWTEFQFRGRYVYHLRNQLAKRINAEVHLFELAMCVRAGRYGRLTPLITNLPHGCNGETLQIVAYLSETPAYDELRHPDVYSQ</sequence>
<dbReference type="PANTHER" id="PTHR31205">
    <property type="entry name" value="ACTIN CROSS-LINKING PROTEIN (DUF569)"/>
    <property type="match status" value="1"/>
</dbReference>
<name>A0A3B6RA16_WHEAT</name>
<reference evidence="3" key="2">
    <citation type="submission" date="2018-10" db="UniProtKB">
        <authorList>
            <consortium name="EnsemblPlants"/>
        </authorList>
    </citation>
    <scope>IDENTIFICATION</scope>
</reference>
<reference evidence="3" key="1">
    <citation type="submission" date="2018-08" db="EMBL/GenBank/DDBJ databases">
        <authorList>
            <person name="Rossello M."/>
        </authorList>
    </citation>
    <scope>NUCLEOTIDE SEQUENCE [LARGE SCALE GENOMIC DNA]</scope>
    <source>
        <strain evidence="3">cv. Chinese Spring</strain>
    </source>
</reference>